<gene>
    <name evidence="1" type="ORF">GSBLH_T00000568001</name>
</gene>
<accession>D8LWL1</accession>
<dbReference type="AlphaFoldDB" id="D8LWL1"/>
<dbReference type="InParanoid" id="D8LWL1"/>
<sequence length="116" mass="14220">MKTFYRYTCWPNRYQEPYLVVKRDDTIALYNEILINYGHNKITFVENLRFHEYEFVLAGNLFAFDVPHSPSKYHDQHVRSRQSKNWWAKVYYLDYLYKESKTRSNVMKLCSNVNPY</sequence>
<dbReference type="Proteomes" id="UP000008312">
    <property type="component" value="Unassembled WGS sequence"/>
</dbReference>
<reference evidence="1" key="1">
    <citation type="submission" date="2010-02" db="EMBL/GenBank/DDBJ databases">
        <title>Sequencing and annotation of the Blastocystis hominis genome.</title>
        <authorList>
            <person name="Wincker P."/>
        </authorList>
    </citation>
    <scope>NUCLEOTIDE SEQUENCE</scope>
    <source>
        <strain evidence="1">Singapore isolate B</strain>
    </source>
</reference>
<protein>
    <submittedName>
        <fullName evidence="1">Uncharacterized protein</fullName>
    </submittedName>
</protein>
<dbReference type="OrthoDB" id="10466504at2759"/>
<dbReference type="RefSeq" id="XP_012894248.1">
    <property type="nucleotide sequence ID" value="XM_013038794.1"/>
</dbReference>
<dbReference type="EMBL" id="FN668638">
    <property type="protein sequence ID" value="CBK20200.2"/>
    <property type="molecule type" value="Genomic_DNA"/>
</dbReference>
<name>D8LWL1_BLAHO</name>
<evidence type="ECO:0000313" key="1">
    <source>
        <dbReference type="EMBL" id="CBK20200.2"/>
    </source>
</evidence>
<dbReference type="GeneID" id="24917875"/>
<proteinExistence type="predicted"/>
<keyword evidence="2" id="KW-1185">Reference proteome</keyword>
<organism evidence="1">
    <name type="scientific">Blastocystis hominis</name>
    <dbReference type="NCBI Taxonomy" id="12968"/>
    <lineage>
        <taxon>Eukaryota</taxon>
        <taxon>Sar</taxon>
        <taxon>Stramenopiles</taxon>
        <taxon>Bigyra</taxon>
        <taxon>Opalozoa</taxon>
        <taxon>Opalinata</taxon>
        <taxon>Blastocystidae</taxon>
        <taxon>Blastocystis</taxon>
    </lineage>
</organism>
<evidence type="ECO:0000313" key="2">
    <source>
        <dbReference type="Proteomes" id="UP000008312"/>
    </source>
</evidence>